<gene>
    <name evidence="2" type="ORF">B1A_07925</name>
</gene>
<dbReference type="EMBL" id="AUZX01005677">
    <property type="protein sequence ID" value="EQD66868.1"/>
    <property type="molecule type" value="Genomic_DNA"/>
</dbReference>
<dbReference type="InterPro" id="IPR012341">
    <property type="entry name" value="6hp_glycosidase-like_sf"/>
</dbReference>
<evidence type="ECO:0000259" key="1">
    <source>
        <dbReference type="Pfam" id="PF00723"/>
    </source>
</evidence>
<reference evidence="2" key="2">
    <citation type="journal article" date="2014" name="ISME J.">
        <title>Microbial stratification in low pH oxic and suboxic macroscopic growths along an acid mine drainage.</title>
        <authorList>
            <person name="Mendez-Garcia C."/>
            <person name="Mesa V."/>
            <person name="Sprenger R.R."/>
            <person name="Richter M."/>
            <person name="Diez M.S."/>
            <person name="Solano J."/>
            <person name="Bargiela R."/>
            <person name="Golyshina O.V."/>
            <person name="Manteca A."/>
            <person name="Ramos J.L."/>
            <person name="Gallego J.R."/>
            <person name="Llorente I."/>
            <person name="Martins Dos Santos V.A."/>
            <person name="Jensen O.N."/>
            <person name="Pelaez A.I."/>
            <person name="Sanchez J."/>
            <person name="Ferrer M."/>
        </authorList>
    </citation>
    <scope>NUCLEOTIDE SEQUENCE</scope>
</reference>
<dbReference type="Pfam" id="PF00723">
    <property type="entry name" value="Glyco_hydro_15"/>
    <property type="match status" value="1"/>
</dbReference>
<proteinExistence type="predicted"/>
<dbReference type="InterPro" id="IPR011613">
    <property type="entry name" value="GH15-like"/>
</dbReference>
<feature type="non-terminal residue" evidence="2">
    <location>
        <position position="1"/>
    </location>
</feature>
<name>T1BED1_9ZZZZ</name>
<feature type="non-terminal residue" evidence="2">
    <location>
        <position position="218"/>
    </location>
</feature>
<feature type="domain" description="GH15-like" evidence="1">
    <location>
        <begin position="11"/>
        <end position="134"/>
    </location>
</feature>
<dbReference type="GO" id="GO:0005975">
    <property type="term" value="P:carbohydrate metabolic process"/>
    <property type="evidence" value="ECO:0007669"/>
    <property type="project" value="InterPro"/>
</dbReference>
<dbReference type="Gene3D" id="1.50.10.10">
    <property type="match status" value="1"/>
</dbReference>
<sequence length="218" mass="24859">ELVRYGIRDAKDPLIEDSLKVVDALLKVETPAGPCWKRYNHDGYGQRADGSPYSGWGQGRPWPLLVGERGHYELKAGRDVQDYIRTMERFASPMGLLPEQVWDGPDLPACRLRPGGVTGAAMPLMWAHAEYLKLLRSALDGAVFDEFPEVAERYLQNPRPVPIEIWKPNRRIRQMVSDRTLRILAPRPFRLRWSLSGWKEIGVSRSHPTTLGVEYVDL</sequence>
<accession>T1BED1</accession>
<protein>
    <submittedName>
        <fullName evidence="2">Glucan 1,4-alpha-glucosidase</fullName>
    </submittedName>
</protein>
<dbReference type="InterPro" id="IPR008928">
    <property type="entry name" value="6-hairpin_glycosidase_sf"/>
</dbReference>
<dbReference type="SUPFAM" id="SSF48208">
    <property type="entry name" value="Six-hairpin glycosidases"/>
    <property type="match status" value="1"/>
</dbReference>
<reference evidence="2" key="1">
    <citation type="submission" date="2013-08" db="EMBL/GenBank/DDBJ databases">
        <authorList>
            <person name="Mendez C."/>
            <person name="Richter M."/>
            <person name="Ferrer M."/>
            <person name="Sanchez J."/>
        </authorList>
    </citation>
    <scope>NUCLEOTIDE SEQUENCE</scope>
</reference>
<dbReference type="AlphaFoldDB" id="T1BED1"/>
<organism evidence="2">
    <name type="scientific">mine drainage metagenome</name>
    <dbReference type="NCBI Taxonomy" id="410659"/>
    <lineage>
        <taxon>unclassified sequences</taxon>
        <taxon>metagenomes</taxon>
        <taxon>ecological metagenomes</taxon>
    </lineage>
</organism>
<evidence type="ECO:0000313" key="2">
    <source>
        <dbReference type="EMBL" id="EQD66868.1"/>
    </source>
</evidence>
<comment type="caution">
    <text evidence="2">The sequence shown here is derived from an EMBL/GenBank/DDBJ whole genome shotgun (WGS) entry which is preliminary data.</text>
</comment>